<geneLocation type="plasmid" evidence="1">
    <name>megaplasmid pMP7017</name>
</geneLocation>
<proteinExistence type="predicted"/>
<keyword evidence="1" id="KW-0614">Plasmid</keyword>
<sequence length="143" mass="16895">MERTYMHEDDITRNDILREVRNVEQLHNYPNDGWKHNGNDTTLNQLAELWAEQENENQPEDRGTFPFWLQTHIDDNIVEEPENRLYGVTILTTTRQYVRFSAPEGMDVETAKDWFDEHRDVDGVVVYEGSDDVADEELYMDGE</sequence>
<dbReference type="EMBL" id="KM406416">
    <property type="protein sequence ID" value="AIW55230.1"/>
    <property type="molecule type" value="Genomic_DNA"/>
</dbReference>
<organism evidence="1">
    <name type="scientific">Bifidobacterium breve</name>
    <dbReference type="NCBI Taxonomy" id="1685"/>
    <lineage>
        <taxon>Bacteria</taxon>
        <taxon>Bacillati</taxon>
        <taxon>Actinomycetota</taxon>
        <taxon>Actinomycetes</taxon>
        <taxon>Bifidobacteriales</taxon>
        <taxon>Bifidobacteriaceae</taxon>
        <taxon>Bifidobacterium</taxon>
    </lineage>
</organism>
<accession>A0A0A0UZ84</accession>
<gene>
    <name evidence="1" type="ORF">B7017_p0181</name>
</gene>
<dbReference type="AlphaFoldDB" id="A0A0A0UZ84"/>
<dbReference type="RefSeq" id="WP_052791168.1">
    <property type="nucleotide sequence ID" value="NZ_JBHDYT010000003.1"/>
</dbReference>
<name>A0A0A0UZ84_BIFBR</name>
<protein>
    <submittedName>
        <fullName evidence="1">Uncharacterized protein</fullName>
    </submittedName>
</protein>
<evidence type="ECO:0000313" key="1">
    <source>
        <dbReference type="EMBL" id="AIW55230.1"/>
    </source>
</evidence>
<reference evidence="1" key="1">
    <citation type="journal article" date="2015" name="Appl. Environ. Microbiol.">
        <title>Discovery of a conjugative megaplasmid in Bifidobacterium breve.</title>
        <authorList>
            <person name="Bottacini F."/>
            <person name="O'Connell Motherway M."/>
            <person name="Casey E."/>
            <person name="McDonnell B."/>
            <person name="Mahony J."/>
            <person name="Ventura M."/>
            <person name="van Sinderen D."/>
        </authorList>
    </citation>
    <scope>NUCLEOTIDE SEQUENCE</scope>
    <source>
        <strain evidence="1">JCM 7017</strain>
        <plasmid evidence="1">megaplasmid pMP7017</plasmid>
    </source>
</reference>